<accession>A0ABW6UF26</accession>
<sequence>MEANGSPGPRIGDAFGLQLSDAVRLRRPVTAFVERSDGLIVPSGSAQWLNGEQEWPSAVRDALARAQGPVLDVGAGSGRHGAFLARRSMHVTALDTSALALGICRDAGVQETVRGDVTELEHRMRGREPFRTVLFLGNNVGLLGSVSRGTDILRQVHAITSADALIIAEGRRPVGGTADNDAYAERNLARGGLPGELVMRLRYGTTATDWFPYLFCGPEELERIAGAAGWRLCDVQDFRYPGAPSDAPLLSYTAVLRKHDGDG</sequence>
<dbReference type="EC" id="2.1.1.64" evidence="2"/>
<dbReference type="GO" id="GO:0032259">
    <property type="term" value="P:methylation"/>
    <property type="evidence" value="ECO:0007669"/>
    <property type="project" value="UniProtKB-KW"/>
</dbReference>
<organism evidence="2 3">
    <name type="scientific">Streptomyces bluensis</name>
    <dbReference type="NCBI Taxonomy" id="33897"/>
    <lineage>
        <taxon>Bacteria</taxon>
        <taxon>Bacillati</taxon>
        <taxon>Actinomycetota</taxon>
        <taxon>Actinomycetes</taxon>
        <taxon>Kitasatosporales</taxon>
        <taxon>Streptomycetaceae</taxon>
        <taxon>Streptomyces</taxon>
    </lineage>
</organism>
<keyword evidence="2" id="KW-0489">Methyltransferase</keyword>
<dbReference type="EMBL" id="JBIAWJ010000004">
    <property type="protein sequence ID" value="MFF4522010.1"/>
    <property type="molecule type" value="Genomic_DNA"/>
</dbReference>
<dbReference type="Pfam" id="PF13649">
    <property type="entry name" value="Methyltransf_25"/>
    <property type="match status" value="1"/>
</dbReference>
<dbReference type="GO" id="GO:0102208">
    <property type="term" value="F:2-polyprenyl-6-hydroxyphenol methylase activity"/>
    <property type="evidence" value="ECO:0007669"/>
    <property type="project" value="UniProtKB-EC"/>
</dbReference>
<proteinExistence type="predicted"/>
<gene>
    <name evidence="2" type="ORF">ACFY1D_11270</name>
</gene>
<dbReference type="InterPro" id="IPR041698">
    <property type="entry name" value="Methyltransf_25"/>
</dbReference>
<dbReference type="Proteomes" id="UP001602058">
    <property type="component" value="Unassembled WGS sequence"/>
</dbReference>
<dbReference type="InterPro" id="IPR029063">
    <property type="entry name" value="SAM-dependent_MTases_sf"/>
</dbReference>
<dbReference type="EC" id="2.1.1.222" evidence="2"/>
<keyword evidence="2" id="KW-0808">Transferase</keyword>
<dbReference type="RefSeq" id="WP_351086022.1">
    <property type="nucleotide sequence ID" value="NZ_JBEOZG010000036.1"/>
</dbReference>
<keyword evidence="3" id="KW-1185">Reference proteome</keyword>
<protein>
    <submittedName>
        <fullName evidence="2">Class I SAM-dependent methyltransferase</fullName>
        <ecNumber evidence="2">2.1.1.222</ecNumber>
        <ecNumber evidence="2">2.1.1.64</ecNumber>
    </submittedName>
</protein>
<dbReference type="Gene3D" id="3.40.50.150">
    <property type="entry name" value="Vaccinia Virus protein VP39"/>
    <property type="match status" value="1"/>
</dbReference>
<evidence type="ECO:0000313" key="2">
    <source>
        <dbReference type="EMBL" id="MFF4522010.1"/>
    </source>
</evidence>
<feature type="domain" description="Methyltransferase" evidence="1">
    <location>
        <begin position="70"/>
        <end position="122"/>
    </location>
</feature>
<dbReference type="SUPFAM" id="SSF53335">
    <property type="entry name" value="S-adenosyl-L-methionine-dependent methyltransferases"/>
    <property type="match status" value="1"/>
</dbReference>
<evidence type="ECO:0000259" key="1">
    <source>
        <dbReference type="Pfam" id="PF13649"/>
    </source>
</evidence>
<evidence type="ECO:0000313" key="3">
    <source>
        <dbReference type="Proteomes" id="UP001602058"/>
    </source>
</evidence>
<dbReference type="GO" id="GO:0061542">
    <property type="term" value="F:3-demethylubiquinol 3-O-methyltransferase activity"/>
    <property type="evidence" value="ECO:0007669"/>
    <property type="project" value="UniProtKB-EC"/>
</dbReference>
<comment type="caution">
    <text evidence="2">The sequence shown here is derived from an EMBL/GenBank/DDBJ whole genome shotgun (WGS) entry which is preliminary data.</text>
</comment>
<reference evidence="2 3" key="1">
    <citation type="submission" date="2024-10" db="EMBL/GenBank/DDBJ databases">
        <title>The Natural Products Discovery Center: Release of the First 8490 Sequenced Strains for Exploring Actinobacteria Biosynthetic Diversity.</title>
        <authorList>
            <person name="Kalkreuter E."/>
            <person name="Kautsar S.A."/>
            <person name="Yang D."/>
            <person name="Bader C.D."/>
            <person name="Teijaro C.N."/>
            <person name="Fluegel L."/>
            <person name="Davis C.M."/>
            <person name="Simpson J.R."/>
            <person name="Lauterbach L."/>
            <person name="Steele A.D."/>
            <person name="Gui C."/>
            <person name="Meng S."/>
            <person name="Li G."/>
            <person name="Viehrig K."/>
            <person name="Ye F."/>
            <person name="Su P."/>
            <person name="Kiefer A.F."/>
            <person name="Nichols A."/>
            <person name="Cepeda A.J."/>
            <person name="Yan W."/>
            <person name="Fan B."/>
            <person name="Jiang Y."/>
            <person name="Adhikari A."/>
            <person name="Zheng C.-J."/>
            <person name="Schuster L."/>
            <person name="Cowan T.M."/>
            <person name="Smanski M.J."/>
            <person name="Chevrette M.G."/>
            <person name="De Carvalho L.P.S."/>
            <person name="Shen B."/>
        </authorList>
    </citation>
    <scope>NUCLEOTIDE SEQUENCE [LARGE SCALE GENOMIC DNA]</scope>
    <source>
        <strain evidence="2 3">NPDC001390</strain>
    </source>
</reference>
<name>A0ABW6UF26_9ACTN</name>